<dbReference type="EMBL" id="UYRT01001034">
    <property type="protein sequence ID" value="VDK29122.1"/>
    <property type="molecule type" value="Genomic_DNA"/>
</dbReference>
<sequence length="194" mass="22401">MLLDTVITAGGNWKELMCLNFHSSGIAVIEGPMISYYGSGSFFLDQQAVEQLIIQLKNSDVDDFRAFLRLMPPISQLIRSIPHTLTLLDVIVTKSLKFHKSNSNKAALHYHELFNQLLWWIAYNEQKRTTQNEHSKVSSTRAKLIDITSSDLSLAHFEVIIYQYIKSYLLGLLFPWYCNFQITLMYFALPKVVY</sequence>
<keyword evidence="1" id="KW-0812">Transmembrane</keyword>
<evidence type="ECO:0000313" key="3">
    <source>
        <dbReference type="Proteomes" id="UP000271098"/>
    </source>
</evidence>
<keyword evidence="1" id="KW-1133">Transmembrane helix</keyword>
<proteinExistence type="predicted"/>
<reference evidence="2 3" key="2">
    <citation type="submission" date="2018-11" db="EMBL/GenBank/DDBJ databases">
        <authorList>
            <consortium name="Pathogen Informatics"/>
        </authorList>
    </citation>
    <scope>NUCLEOTIDE SEQUENCE [LARGE SCALE GENOMIC DNA]</scope>
</reference>
<evidence type="ECO:0000256" key="1">
    <source>
        <dbReference type="SAM" id="Phobius"/>
    </source>
</evidence>
<accession>A0A183CWX4</accession>
<keyword evidence="1" id="KW-0472">Membrane</keyword>
<dbReference type="Proteomes" id="UP000271098">
    <property type="component" value="Unassembled WGS sequence"/>
</dbReference>
<organism evidence="4">
    <name type="scientific">Gongylonema pulchrum</name>
    <dbReference type="NCBI Taxonomy" id="637853"/>
    <lineage>
        <taxon>Eukaryota</taxon>
        <taxon>Metazoa</taxon>
        <taxon>Ecdysozoa</taxon>
        <taxon>Nematoda</taxon>
        <taxon>Chromadorea</taxon>
        <taxon>Rhabditida</taxon>
        <taxon>Spirurina</taxon>
        <taxon>Spiruromorpha</taxon>
        <taxon>Spiruroidea</taxon>
        <taxon>Gongylonematidae</taxon>
        <taxon>Gongylonema</taxon>
    </lineage>
</organism>
<evidence type="ECO:0000313" key="4">
    <source>
        <dbReference type="WBParaSite" id="GPUH_0000096501-mRNA-1"/>
    </source>
</evidence>
<dbReference type="AlphaFoldDB" id="A0A183CWX4"/>
<name>A0A183CWX4_9BILA</name>
<keyword evidence="3" id="KW-1185">Reference proteome</keyword>
<dbReference type="OrthoDB" id="6047381at2759"/>
<protein>
    <submittedName>
        <fullName evidence="4">NR LBD domain-containing protein</fullName>
    </submittedName>
</protein>
<feature type="transmembrane region" description="Helical" evidence="1">
    <location>
        <begin position="168"/>
        <end position="189"/>
    </location>
</feature>
<reference evidence="4" key="1">
    <citation type="submission" date="2016-06" db="UniProtKB">
        <authorList>
            <consortium name="WormBaseParasite"/>
        </authorList>
    </citation>
    <scope>IDENTIFICATION</scope>
</reference>
<dbReference type="WBParaSite" id="GPUH_0000096501-mRNA-1">
    <property type="protein sequence ID" value="GPUH_0000096501-mRNA-1"/>
    <property type="gene ID" value="GPUH_0000096501"/>
</dbReference>
<gene>
    <name evidence="2" type="ORF">GPUH_LOCUS965</name>
</gene>
<evidence type="ECO:0000313" key="2">
    <source>
        <dbReference type="EMBL" id="VDK29122.1"/>
    </source>
</evidence>